<reference evidence="2" key="1">
    <citation type="journal article" date="2018" name="BMC Genomics">
        <title>Genomic insights into host adaptation between the wheat stripe rust pathogen (Puccinia striiformis f. sp. tritici) and the barley stripe rust pathogen (Puccinia striiformis f. sp. hordei).</title>
        <authorList>
            <person name="Xia C."/>
            <person name="Wang M."/>
            <person name="Yin C."/>
            <person name="Cornejo O.E."/>
            <person name="Hulbert S.H."/>
            <person name="Chen X."/>
        </authorList>
    </citation>
    <scope>NUCLEOTIDE SEQUENCE [LARGE SCALE GENOMIC DNA]</scope>
    <source>
        <strain evidence="2">93-210</strain>
    </source>
</reference>
<evidence type="ECO:0000313" key="1">
    <source>
        <dbReference type="EMBL" id="KAI7954767.1"/>
    </source>
</evidence>
<proteinExistence type="predicted"/>
<sequence>MLSDFAAAGDSHPNIITAHFLGRQMQVTRTLIAFLCTLLAPSSHSFRHSPAFKANGFANMEHKFGDFHLKSTQHTTFQAEEVQHSSSTTILPSVIVSVSVSEGLFQSSTAIK</sequence>
<keyword evidence="2" id="KW-1185">Reference proteome</keyword>
<dbReference type="Proteomes" id="UP001060170">
    <property type="component" value="Chromosome 5"/>
</dbReference>
<accession>A0ACC0EJB3</accession>
<reference evidence="1 2" key="3">
    <citation type="journal article" date="2022" name="Microbiol. Spectr.">
        <title>Folding features and dynamics of 3D genome architecture in plant fungal pathogens.</title>
        <authorList>
            <person name="Xia C."/>
        </authorList>
    </citation>
    <scope>NUCLEOTIDE SEQUENCE [LARGE SCALE GENOMIC DNA]</scope>
    <source>
        <strain evidence="1 2">93-210</strain>
    </source>
</reference>
<comment type="caution">
    <text evidence="1">The sequence shown here is derived from an EMBL/GenBank/DDBJ whole genome shotgun (WGS) entry which is preliminary data.</text>
</comment>
<organism evidence="1 2">
    <name type="scientific">Puccinia striiformis f. sp. tritici</name>
    <dbReference type="NCBI Taxonomy" id="168172"/>
    <lineage>
        <taxon>Eukaryota</taxon>
        <taxon>Fungi</taxon>
        <taxon>Dikarya</taxon>
        <taxon>Basidiomycota</taxon>
        <taxon>Pucciniomycotina</taxon>
        <taxon>Pucciniomycetes</taxon>
        <taxon>Pucciniales</taxon>
        <taxon>Pucciniaceae</taxon>
        <taxon>Puccinia</taxon>
    </lineage>
</organism>
<dbReference type="EMBL" id="CM045869">
    <property type="protein sequence ID" value="KAI7954767.1"/>
    <property type="molecule type" value="Genomic_DNA"/>
</dbReference>
<gene>
    <name evidence="1" type="ORF">MJO28_005167</name>
</gene>
<reference evidence="2" key="2">
    <citation type="journal article" date="2018" name="Mol. Plant Microbe Interact.">
        <title>Genome sequence resources for the wheat stripe rust pathogen (Puccinia striiformis f. sp. tritici) and the barley stripe rust pathogen (Puccinia striiformis f. sp. hordei).</title>
        <authorList>
            <person name="Xia C."/>
            <person name="Wang M."/>
            <person name="Yin C."/>
            <person name="Cornejo O.E."/>
            <person name="Hulbert S.H."/>
            <person name="Chen X."/>
        </authorList>
    </citation>
    <scope>NUCLEOTIDE SEQUENCE [LARGE SCALE GENOMIC DNA]</scope>
    <source>
        <strain evidence="2">93-210</strain>
    </source>
</reference>
<evidence type="ECO:0000313" key="2">
    <source>
        <dbReference type="Proteomes" id="UP001060170"/>
    </source>
</evidence>
<name>A0ACC0EJB3_9BASI</name>
<protein>
    <submittedName>
        <fullName evidence="1">Uncharacterized protein</fullName>
    </submittedName>
</protein>